<feature type="non-terminal residue" evidence="2">
    <location>
        <position position="1"/>
    </location>
</feature>
<evidence type="ECO:0000256" key="1">
    <source>
        <dbReference type="SAM" id="MobiDB-lite"/>
    </source>
</evidence>
<gene>
    <name evidence="2" type="ORF">Tci_865810</name>
</gene>
<dbReference type="AlphaFoldDB" id="A0A699S959"/>
<dbReference type="EMBL" id="BKCJ011145616">
    <property type="protein sequence ID" value="GFC93840.1"/>
    <property type="molecule type" value="Genomic_DNA"/>
</dbReference>
<sequence length="148" mass="16433">VIRLPLSHVMSPKRIGAVFSALWAEPDSTDNASSEAPSRCLIETLRNLRVGHAAAAGEHEARLDLRGQAIESAVQTVKKLQRGRQAFRRRGVITFLPPEHEAAEWGRHWVKPAAEGRFRTRCLRRTLANPGDGASGRIARRNEAEKAR</sequence>
<protein>
    <submittedName>
        <fullName evidence="2">Uncharacterized protein</fullName>
    </submittedName>
</protein>
<accession>A0A699S959</accession>
<reference evidence="2" key="1">
    <citation type="journal article" date="2019" name="Sci. Rep.">
        <title>Draft genome of Tanacetum cinerariifolium, the natural source of mosquito coil.</title>
        <authorList>
            <person name="Yamashiro T."/>
            <person name="Shiraishi A."/>
            <person name="Satake H."/>
            <person name="Nakayama K."/>
        </authorList>
    </citation>
    <scope>NUCLEOTIDE SEQUENCE</scope>
</reference>
<feature type="region of interest" description="Disordered" evidence="1">
    <location>
        <begin position="129"/>
        <end position="148"/>
    </location>
</feature>
<name>A0A699S959_TANCI</name>
<proteinExistence type="predicted"/>
<evidence type="ECO:0000313" key="2">
    <source>
        <dbReference type="EMBL" id="GFC93840.1"/>
    </source>
</evidence>
<comment type="caution">
    <text evidence="2">The sequence shown here is derived from an EMBL/GenBank/DDBJ whole genome shotgun (WGS) entry which is preliminary data.</text>
</comment>
<organism evidence="2">
    <name type="scientific">Tanacetum cinerariifolium</name>
    <name type="common">Dalmatian daisy</name>
    <name type="synonym">Chrysanthemum cinerariifolium</name>
    <dbReference type="NCBI Taxonomy" id="118510"/>
    <lineage>
        <taxon>Eukaryota</taxon>
        <taxon>Viridiplantae</taxon>
        <taxon>Streptophyta</taxon>
        <taxon>Embryophyta</taxon>
        <taxon>Tracheophyta</taxon>
        <taxon>Spermatophyta</taxon>
        <taxon>Magnoliopsida</taxon>
        <taxon>eudicotyledons</taxon>
        <taxon>Gunneridae</taxon>
        <taxon>Pentapetalae</taxon>
        <taxon>asterids</taxon>
        <taxon>campanulids</taxon>
        <taxon>Asterales</taxon>
        <taxon>Asteraceae</taxon>
        <taxon>Asteroideae</taxon>
        <taxon>Anthemideae</taxon>
        <taxon>Anthemidinae</taxon>
        <taxon>Tanacetum</taxon>
    </lineage>
</organism>